<dbReference type="EMBL" id="KN609034">
    <property type="protein sequence ID" value="KHJ78782.1"/>
    <property type="molecule type" value="Genomic_DNA"/>
</dbReference>
<proteinExistence type="predicted"/>
<dbReference type="OrthoDB" id="5867191at2759"/>
<feature type="chain" id="PRO_5012000285" description="Surfactant protein B" evidence="1">
    <location>
        <begin position="16"/>
        <end position="213"/>
    </location>
</feature>
<dbReference type="AlphaFoldDB" id="A0A0B1S5J5"/>
<evidence type="ECO:0000256" key="1">
    <source>
        <dbReference type="SAM" id="SignalP"/>
    </source>
</evidence>
<dbReference type="Proteomes" id="UP000053660">
    <property type="component" value="Unassembled WGS sequence"/>
</dbReference>
<name>A0A0B1S5J5_OESDE</name>
<keyword evidence="1" id="KW-0732">Signal</keyword>
<feature type="signal peptide" evidence="1">
    <location>
        <begin position="1"/>
        <end position="15"/>
    </location>
</feature>
<evidence type="ECO:0000313" key="3">
    <source>
        <dbReference type="Proteomes" id="UP000053660"/>
    </source>
</evidence>
<organism evidence="2 3">
    <name type="scientific">Oesophagostomum dentatum</name>
    <name type="common">Nodular worm</name>
    <dbReference type="NCBI Taxonomy" id="61180"/>
    <lineage>
        <taxon>Eukaryota</taxon>
        <taxon>Metazoa</taxon>
        <taxon>Ecdysozoa</taxon>
        <taxon>Nematoda</taxon>
        <taxon>Chromadorea</taxon>
        <taxon>Rhabditida</taxon>
        <taxon>Rhabditina</taxon>
        <taxon>Rhabditomorpha</taxon>
        <taxon>Strongyloidea</taxon>
        <taxon>Strongylidae</taxon>
        <taxon>Oesophagostomum</taxon>
    </lineage>
</organism>
<evidence type="ECO:0000313" key="2">
    <source>
        <dbReference type="EMBL" id="KHJ78782.1"/>
    </source>
</evidence>
<gene>
    <name evidence="2" type="ORF">OESDEN_21595</name>
</gene>
<reference evidence="2 3" key="1">
    <citation type="submission" date="2014-03" db="EMBL/GenBank/DDBJ databases">
        <title>Draft genome of the hookworm Oesophagostomum dentatum.</title>
        <authorList>
            <person name="Mitreva M."/>
        </authorList>
    </citation>
    <scope>NUCLEOTIDE SEQUENCE [LARGE SCALE GENOMIC DNA]</scope>
    <source>
        <strain evidence="2 3">OD-Hann</strain>
    </source>
</reference>
<keyword evidence="3" id="KW-1185">Reference proteome</keyword>
<protein>
    <recommendedName>
        <fullName evidence="4">Surfactant protein B</fullName>
    </recommendedName>
</protein>
<accession>A0A0B1S5J5</accession>
<evidence type="ECO:0008006" key="4">
    <source>
        <dbReference type="Google" id="ProtNLM"/>
    </source>
</evidence>
<sequence length="213" mass="23273">MWILGLFILTAGAWSAPVDVSPECAACQLFAVAMKKNLLQGDNANKSPAVAARCTELPQCRELTHCEIVKSLLTVPTKNVSVAMMPQFQKVNSFLNDVAHQCESEPHMAVLDTKPGPALCTLCFLVYYFFQFMNNAILNMPFLQLVPDVLKFTCLIIMDLHQDIPPPVCEALLEDGALPALLKAIADSMGSFYDIIAIQGLGCPSYQTLFGVC</sequence>